<dbReference type="AlphaFoldDB" id="A0AAJ7LNB5"/>
<keyword evidence="3" id="KW-0418">Kinase</keyword>
<dbReference type="RefSeq" id="XP_018527998.1">
    <property type="nucleotide sequence ID" value="XM_018672482.1"/>
</dbReference>
<dbReference type="PANTHER" id="PTHR24417:SF7">
    <property type="entry name" value="CHROMATIN MODIFICATION-RELATED PROTEIN EAF1"/>
    <property type="match status" value="1"/>
</dbReference>
<dbReference type="GO" id="GO:0004672">
    <property type="term" value="F:protein kinase activity"/>
    <property type="evidence" value="ECO:0007669"/>
    <property type="project" value="TreeGrafter"/>
</dbReference>
<keyword evidence="3" id="KW-0808">Transferase</keyword>
<evidence type="ECO:0000256" key="1">
    <source>
        <dbReference type="SAM" id="MobiDB-lite"/>
    </source>
</evidence>
<evidence type="ECO:0000313" key="3">
    <source>
        <dbReference type="RefSeq" id="XP_018527998.1"/>
    </source>
</evidence>
<reference evidence="3" key="1">
    <citation type="submission" date="2025-08" db="UniProtKB">
        <authorList>
            <consortium name="RefSeq"/>
        </authorList>
    </citation>
    <scope>IDENTIFICATION</scope>
    <source>
        <tissue evidence="3">Brain</tissue>
    </source>
</reference>
<feature type="compositionally biased region" description="Polar residues" evidence="1">
    <location>
        <begin position="203"/>
        <end position="218"/>
    </location>
</feature>
<sequence length="373" mass="42554">MSRARRMQELEYFRGGATLVISLDGLNWLSRRRCSDKGNKKRDEELQFWISPGQMVLADEKLQPITDFCILDQRGSEALNLWRSTECRSTFLLSPQHCRPLEEPTQHSAFTALASSVSECPKEAPWTRLILKMKDIFPLMTKNVNLTTQLHTVTMDRPNRLIIFYDEDIPSRLCSDICYSQDCRTFIGNTGCHISDNNNVSSDLRNSTAHSPSDPNNNPEDDQSEIDNRDNFNICSHKSLLKSCQSYSHPGGSSERDRNKKMRKSVSFDDDVMVYLFDRESPTVELHCEPCTSLPSSSSSNLPDVTLEDSGLEWEDDFSALEKNCHFPCVSHSQHSALSLPSHGWTPRSRPERYFLSQTCLFLTHVTESDLEL</sequence>
<dbReference type="PANTHER" id="PTHR24417">
    <property type="entry name" value="SERINE/THREONINE-PROTEIN KINASE LMTK1"/>
    <property type="match status" value="1"/>
</dbReference>
<organism evidence="2 3">
    <name type="scientific">Lates calcarifer</name>
    <name type="common">Barramundi</name>
    <name type="synonym">Holocentrus calcarifer</name>
    <dbReference type="NCBI Taxonomy" id="8187"/>
    <lineage>
        <taxon>Eukaryota</taxon>
        <taxon>Metazoa</taxon>
        <taxon>Chordata</taxon>
        <taxon>Craniata</taxon>
        <taxon>Vertebrata</taxon>
        <taxon>Euteleostomi</taxon>
        <taxon>Actinopterygii</taxon>
        <taxon>Neopterygii</taxon>
        <taxon>Teleostei</taxon>
        <taxon>Neoteleostei</taxon>
        <taxon>Acanthomorphata</taxon>
        <taxon>Carangaria</taxon>
        <taxon>Carangaria incertae sedis</taxon>
        <taxon>Centropomidae</taxon>
        <taxon>Lates</taxon>
    </lineage>
</organism>
<feature type="region of interest" description="Disordered" evidence="1">
    <location>
        <begin position="203"/>
        <end position="228"/>
    </location>
</feature>
<evidence type="ECO:0000313" key="2">
    <source>
        <dbReference type="Proteomes" id="UP000694890"/>
    </source>
</evidence>
<protein>
    <submittedName>
        <fullName evidence="3">Serine/threonine-protein kinase LMTK2</fullName>
    </submittedName>
</protein>
<dbReference type="Proteomes" id="UP000694890">
    <property type="component" value="Linkage group LG23"/>
</dbReference>
<proteinExistence type="predicted"/>
<accession>A0AAJ7LNB5</accession>
<dbReference type="GeneID" id="108880781"/>
<dbReference type="KEGG" id="lcf:108880781"/>
<name>A0AAJ7LNB5_LATCA</name>
<gene>
    <name evidence="3" type="primary">LOC108880781</name>
</gene>